<dbReference type="Gene3D" id="2.40.160.10">
    <property type="entry name" value="Porin"/>
    <property type="match status" value="1"/>
</dbReference>
<dbReference type="EMBL" id="JABFNT010000018">
    <property type="protein sequence ID" value="NOJ78226.1"/>
    <property type="molecule type" value="Genomic_DNA"/>
</dbReference>
<reference evidence="2 3" key="1">
    <citation type="submission" date="2020-05" db="EMBL/GenBank/DDBJ databases">
        <authorList>
            <person name="Whitworth D."/>
        </authorList>
    </citation>
    <scope>NUCLEOTIDE SEQUENCE [LARGE SCALE GENOMIC DNA]</scope>
    <source>
        <strain evidence="2 3">AM005</strain>
    </source>
</reference>
<organism evidence="2 3">
    <name type="scientific">Myxococcus xanthus</name>
    <dbReference type="NCBI Taxonomy" id="34"/>
    <lineage>
        <taxon>Bacteria</taxon>
        <taxon>Pseudomonadati</taxon>
        <taxon>Myxococcota</taxon>
        <taxon>Myxococcia</taxon>
        <taxon>Myxococcales</taxon>
        <taxon>Cystobacterineae</taxon>
        <taxon>Myxococcaceae</taxon>
        <taxon>Myxococcus</taxon>
    </lineage>
</organism>
<comment type="caution">
    <text evidence="2">The sequence shown here is derived from an EMBL/GenBank/DDBJ whole genome shotgun (WGS) entry which is preliminary data.</text>
</comment>
<feature type="region of interest" description="Disordered" evidence="1">
    <location>
        <begin position="51"/>
        <end position="80"/>
    </location>
</feature>
<dbReference type="InterPro" id="IPR023614">
    <property type="entry name" value="Porin_dom_sf"/>
</dbReference>
<proteinExistence type="predicted"/>
<evidence type="ECO:0000313" key="3">
    <source>
        <dbReference type="Proteomes" id="UP000533080"/>
    </source>
</evidence>
<feature type="region of interest" description="Disordered" evidence="1">
    <location>
        <begin position="93"/>
        <end position="158"/>
    </location>
</feature>
<accession>A0A7Y4IFC4</accession>
<evidence type="ECO:0000313" key="2">
    <source>
        <dbReference type="EMBL" id="NOJ78226.1"/>
    </source>
</evidence>
<dbReference type="Proteomes" id="UP000533080">
    <property type="component" value="Unassembled WGS sequence"/>
</dbReference>
<dbReference type="AlphaFoldDB" id="A0A7Y4IFC4"/>
<evidence type="ECO:0000256" key="1">
    <source>
        <dbReference type="SAM" id="MobiDB-lite"/>
    </source>
</evidence>
<sequence>MLQWTRSGGGRGGVDMGGWQVNERTRRNLLVAILMGMPAWAVAKTPAPRTEAVAAPVEDDPLSGGVVDGVEPPEPLLPEEDDATQTQLEGAMAQALPPPSRPAPGAQPPSVSPRPGADGEATAAQDANKRQRKQRPGQAQDDSLGENPDAIDDKPKSEVQTIRVIGRVSARARADERNQYQRRLSIADARVGVSTSLPNLEAEVTADLADSQMLKDAFVRLADDRKRFRLYGGQFKTPFLQRSLESSWDLPIQTRGLVEEYITETHQMGGRRMGLMGEVRLKQVWGLKISAGFFQGAIDEAGVRLKEDAAARVSLRPFNFKPLTVGVSTYVSEAMDLARKHAVAADAELKLAGFVFTGEAISGRLPMGPFTAQMLLAQYLIHVGNEWAIQPVAGVEALQLRGDTVRGDGHSLVGGFNVLLGTRFRAQFQTERALRPGDEFPGLQHSIELGARF</sequence>
<name>A0A7Y4IFC4_MYXXA</name>
<protein>
    <submittedName>
        <fullName evidence="2">Uncharacterized protein</fullName>
    </submittedName>
</protein>
<gene>
    <name evidence="2" type="ORF">HNV28_07715</name>
</gene>
<feature type="compositionally biased region" description="Pro residues" evidence="1">
    <location>
        <begin position="96"/>
        <end position="112"/>
    </location>
</feature>